<sequence>MSVVRVRGLSIDLRSPRRYRRVVDEVDFDIDDGETFGIVGASGSGKSTIAWALAGHFARHARVSADRLEIDGLDVLSLDRAALRRHRRAGVAIVPQEPQRALDPTARIGPQVARAISSAEDSARPSVIEVLAEVGLDEPESIARRFPHEVSGGQAQRIVLAMALARRPGLLILDEPTAGLDAVSREAVLSTIGRTVQRRGSSVLLISHDLTLVAAHSDRVGILVDGRVVETRPAESLFSGPRHPWTRGAVAIERSRDAAARRNARSAGRTVVDADGVGVRYGGRPVLEGIRLRIERGETLGLVGETGSGKTTLGRAIAGLIPHSGEVVIDAPDVPPPVQIVWQNADASLNPRRTVGQTLSRAIRLLDGQTTPLLLAERTGLTADALDKLPHQLSGGEKQRVALARAFAGRSAVVVCDEPTSALDPHNRELILDLIVQLQETTGAACLFISHDLAVVRRVSHRVAVLRDGRMLETVSAAGMDVDARHAYTRNLIAATRRLASAGAASPHGSSNGVDSAAMDGSGPSSVSPDTGTSTCR</sequence>
<evidence type="ECO:0000256" key="10">
    <source>
        <dbReference type="SAM" id="MobiDB-lite"/>
    </source>
</evidence>
<evidence type="ECO:0000259" key="11">
    <source>
        <dbReference type="PROSITE" id="PS50893"/>
    </source>
</evidence>
<keyword evidence="9" id="KW-0472">Membrane</keyword>
<keyword evidence="3" id="KW-0813">Transport</keyword>
<feature type="region of interest" description="Disordered" evidence="10">
    <location>
        <begin position="503"/>
        <end position="537"/>
    </location>
</feature>
<evidence type="ECO:0000313" key="13">
    <source>
        <dbReference type="Proteomes" id="UP001501697"/>
    </source>
</evidence>
<keyword evidence="5" id="KW-0997">Cell inner membrane</keyword>
<dbReference type="Pfam" id="PF00005">
    <property type="entry name" value="ABC_tran"/>
    <property type="match status" value="2"/>
</dbReference>
<dbReference type="InterPro" id="IPR003593">
    <property type="entry name" value="AAA+_ATPase"/>
</dbReference>
<evidence type="ECO:0000256" key="3">
    <source>
        <dbReference type="ARBA" id="ARBA00022448"/>
    </source>
</evidence>
<keyword evidence="6" id="KW-0547">Nucleotide-binding</keyword>
<evidence type="ECO:0000256" key="9">
    <source>
        <dbReference type="ARBA" id="ARBA00023136"/>
    </source>
</evidence>
<reference evidence="13" key="1">
    <citation type="journal article" date="2019" name="Int. J. Syst. Evol. Microbiol.">
        <title>The Global Catalogue of Microorganisms (GCM) 10K type strain sequencing project: providing services to taxonomists for standard genome sequencing and annotation.</title>
        <authorList>
            <consortium name="The Broad Institute Genomics Platform"/>
            <consortium name="The Broad Institute Genome Sequencing Center for Infectious Disease"/>
            <person name="Wu L."/>
            <person name="Ma J."/>
        </authorList>
    </citation>
    <scope>NUCLEOTIDE SEQUENCE [LARGE SCALE GENOMIC DNA]</scope>
    <source>
        <strain evidence="13">JCM 16544</strain>
    </source>
</reference>
<evidence type="ECO:0000256" key="6">
    <source>
        <dbReference type="ARBA" id="ARBA00022741"/>
    </source>
</evidence>
<comment type="similarity">
    <text evidence="2">Belongs to the ABC transporter superfamily.</text>
</comment>
<dbReference type="InterPro" id="IPR017871">
    <property type="entry name" value="ABC_transporter-like_CS"/>
</dbReference>
<dbReference type="PROSITE" id="PS00211">
    <property type="entry name" value="ABC_TRANSPORTER_1"/>
    <property type="match status" value="2"/>
</dbReference>
<dbReference type="SUPFAM" id="SSF52540">
    <property type="entry name" value="P-loop containing nucleoside triphosphate hydrolases"/>
    <property type="match status" value="2"/>
</dbReference>
<evidence type="ECO:0000313" key="12">
    <source>
        <dbReference type="EMBL" id="GAA3641378.1"/>
    </source>
</evidence>
<feature type="domain" description="ABC transporter" evidence="11">
    <location>
        <begin position="272"/>
        <end position="493"/>
    </location>
</feature>
<dbReference type="PANTHER" id="PTHR43297:SF14">
    <property type="entry name" value="ATPASE AAA-TYPE CORE DOMAIN-CONTAINING PROTEIN"/>
    <property type="match status" value="1"/>
</dbReference>
<dbReference type="PROSITE" id="PS50893">
    <property type="entry name" value="ABC_TRANSPORTER_2"/>
    <property type="match status" value="2"/>
</dbReference>
<accession>A0ABP7AVZ5</accession>
<evidence type="ECO:0000256" key="8">
    <source>
        <dbReference type="ARBA" id="ARBA00022967"/>
    </source>
</evidence>
<evidence type="ECO:0000256" key="4">
    <source>
        <dbReference type="ARBA" id="ARBA00022475"/>
    </source>
</evidence>
<dbReference type="CDD" id="cd03257">
    <property type="entry name" value="ABC_NikE_OppD_transporters"/>
    <property type="match status" value="2"/>
</dbReference>
<comment type="caution">
    <text evidence="12">The sequence shown here is derived from an EMBL/GenBank/DDBJ whole genome shotgun (WGS) entry which is preliminary data.</text>
</comment>
<evidence type="ECO:0000256" key="2">
    <source>
        <dbReference type="ARBA" id="ARBA00005417"/>
    </source>
</evidence>
<dbReference type="EMBL" id="BAAAYU010000005">
    <property type="protein sequence ID" value="GAA3641378.1"/>
    <property type="molecule type" value="Genomic_DNA"/>
</dbReference>
<keyword evidence="4" id="KW-1003">Cell membrane</keyword>
<dbReference type="InterPro" id="IPR003439">
    <property type="entry name" value="ABC_transporter-like_ATP-bd"/>
</dbReference>
<dbReference type="Proteomes" id="UP001501697">
    <property type="component" value="Unassembled WGS sequence"/>
</dbReference>
<dbReference type="Gene3D" id="3.40.50.300">
    <property type="entry name" value="P-loop containing nucleotide triphosphate hydrolases"/>
    <property type="match status" value="2"/>
</dbReference>
<comment type="subcellular location">
    <subcellularLocation>
        <location evidence="1">Cell membrane</location>
        <topology evidence="1">Peripheral membrane protein</topology>
    </subcellularLocation>
</comment>
<feature type="compositionally biased region" description="Low complexity" evidence="10">
    <location>
        <begin position="503"/>
        <end position="513"/>
    </location>
</feature>
<dbReference type="PANTHER" id="PTHR43297">
    <property type="entry name" value="OLIGOPEPTIDE TRANSPORT ATP-BINDING PROTEIN APPD"/>
    <property type="match status" value="1"/>
</dbReference>
<keyword evidence="13" id="KW-1185">Reference proteome</keyword>
<proteinExistence type="inferred from homology"/>
<dbReference type="RefSeq" id="WP_344739352.1">
    <property type="nucleotide sequence ID" value="NZ_BAAAYU010000005.1"/>
</dbReference>
<feature type="domain" description="ABC transporter" evidence="11">
    <location>
        <begin position="4"/>
        <end position="250"/>
    </location>
</feature>
<dbReference type="InterPro" id="IPR027417">
    <property type="entry name" value="P-loop_NTPase"/>
</dbReference>
<name>A0ABP7AVZ5_9MICO</name>
<keyword evidence="8" id="KW-1278">Translocase</keyword>
<protein>
    <submittedName>
        <fullName evidence="12">ABC transporter ATP-binding protein</fullName>
    </submittedName>
</protein>
<feature type="compositionally biased region" description="Polar residues" evidence="10">
    <location>
        <begin position="523"/>
        <end position="537"/>
    </location>
</feature>
<organism evidence="12 13">
    <name type="scientific">Microbacterium awajiense</name>
    <dbReference type="NCBI Taxonomy" id="415214"/>
    <lineage>
        <taxon>Bacteria</taxon>
        <taxon>Bacillati</taxon>
        <taxon>Actinomycetota</taxon>
        <taxon>Actinomycetes</taxon>
        <taxon>Micrococcales</taxon>
        <taxon>Microbacteriaceae</taxon>
        <taxon>Microbacterium</taxon>
    </lineage>
</organism>
<dbReference type="GO" id="GO:0005524">
    <property type="term" value="F:ATP binding"/>
    <property type="evidence" value="ECO:0007669"/>
    <property type="project" value="UniProtKB-KW"/>
</dbReference>
<dbReference type="SMART" id="SM00382">
    <property type="entry name" value="AAA"/>
    <property type="match status" value="2"/>
</dbReference>
<evidence type="ECO:0000256" key="1">
    <source>
        <dbReference type="ARBA" id="ARBA00004202"/>
    </source>
</evidence>
<keyword evidence="7 12" id="KW-0067">ATP-binding</keyword>
<dbReference type="InterPro" id="IPR050388">
    <property type="entry name" value="ABC_Ni/Peptide_Import"/>
</dbReference>
<evidence type="ECO:0000256" key="5">
    <source>
        <dbReference type="ARBA" id="ARBA00022519"/>
    </source>
</evidence>
<gene>
    <name evidence="12" type="ORF">GCM10022200_26460</name>
</gene>
<evidence type="ECO:0000256" key="7">
    <source>
        <dbReference type="ARBA" id="ARBA00022840"/>
    </source>
</evidence>